<evidence type="ECO:0000313" key="2">
    <source>
        <dbReference type="Proteomes" id="UP000198900"/>
    </source>
</evidence>
<organism evidence="1 2">
    <name type="scientific">Paraburkholderia steynii</name>
    <dbReference type="NCBI Taxonomy" id="1245441"/>
    <lineage>
        <taxon>Bacteria</taxon>
        <taxon>Pseudomonadati</taxon>
        <taxon>Pseudomonadota</taxon>
        <taxon>Betaproteobacteria</taxon>
        <taxon>Burkholderiales</taxon>
        <taxon>Burkholderiaceae</taxon>
        <taxon>Paraburkholderia</taxon>
    </lineage>
</organism>
<keyword evidence="2" id="KW-1185">Reference proteome</keyword>
<comment type="caution">
    <text evidence="1">The sequence shown here is derived from an EMBL/GenBank/DDBJ whole genome shotgun (WGS) entry which is preliminary data.</text>
</comment>
<dbReference type="Proteomes" id="UP000198900">
    <property type="component" value="Unassembled WGS sequence"/>
</dbReference>
<accession>A0A7Z7BJX3</accession>
<evidence type="ECO:0000313" key="1">
    <source>
        <dbReference type="EMBL" id="SDJ41947.1"/>
    </source>
</evidence>
<protein>
    <recommendedName>
        <fullName evidence="3">DUF4062 domain-containing protein</fullName>
    </recommendedName>
</protein>
<gene>
    <name evidence="1" type="ORF">SAMN04487926_14933</name>
</gene>
<evidence type="ECO:0008006" key="3">
    <source>
        <dbReference type="Google" id="ProtNLM"/>
    </source>
</evidence>
<proteinExistence type="predicted"/>
<dbReference type="EMBL" id="FNDI01000049">
    <property type="protein sequence ID" value="SDJ41947.1"/>
    <property type="molecule type" value="Genomic_DNA"/>
</dbReference>
<sequence>MEGGSTASKQMTQVIKIFLSSPADVIAEQQAVLALAEEINDVIAFLSPDLNVRLEVLRYQDNVYPDAGRPQDVVDRQMPKDFDIYLGIMWMRCGTPTMDDPSGTIHEFRQAMKRREATGRPIVMFYFSDEAPSSLPRTTEAISQLAGVMKFRDELSLIGLTMSYPDRASFRERVRGGLLRAVADVQHRPSAVRVDSPDTEASALEVPASIAELARSYDEVRDTMRPGAERTRKMTAIFSDMMSQAPVAIKALERLKTSRSAGERLAAVALLRAFPQEAEINWLADRLDPDVETPFVGYQAATSLAQAVRSLPVEADANLGRTIDKAMALAKRNPNDPPRIHMLEQARQELLVKRRVSDA</sequence>
<reference evidence="1" key="1">
    <citation type="submission" date="2016-10" db="EMBL/GenBank/DDBJ databases">
        <authorList>
            <person name="Varghese N."/>
            <person name="Submissions S."/>
        </authorList>
    </citation>
    <scope>NUCLEOTIDE SEQUENCE [LARGE SCALE GENOMIC DNA]</scope>
    <source>
        <strain evidence="1">YR281</strain>
    </source>
</reference>
<dbReference type="AlphaFoldDB" id="A0A7Z7BJX3"/>
<name>A0A7Z7BJX3_9BURK</name>